<reference evidence="2 3" key="1">
    <citation type="submission" date="2018-11" db="EMBL/GenBank/DDBJ databases">
        <authorList>
            <consortium name="Pathogen Informatics"/>
        </authorList>
    </citation>
    <scope>NUCLEOTIDE SEQUENCE [LARGE SCALE GENOMIC DNA]</scope>
</reference>
<organism evidence="2 3">
    <name type="scientific">Strongylus vulgaris</name>
    <name type="common">Blood worm</name>
    <dbReference type="NCBI Taxonomy" id="40348"/>
    <lineage>
        <taxon>Eukaryota</taxon>
        <taxon>Metazoa</taxon>
        <taxon>Ecdysozoa</taxon>
        <taxon>Nematoda</taxon>
        <taxon>Chromadorea</taxon>
        <taxon>Rhabditida</taxon>
        <taxon>Rhabditina</taxon>
        <taxon>Rhabditomorpha</taxon>
        <taxon>Strongyloidea</taxon>
        <taxon>Strongylidae</taxon>
        <taxon>Strongylus</taxon>
    </lineage>
</organism>
<evidence type="ECO:0000313" key="3">
    <source>
        <dbReference type="Proteomes" id="UP000270094"/>
    </source>
</evidence>
<evidence type="ECO:0000256" key="1">
    <source>
        <dbReference type="SAM" id="MobiDB-lite"/>
    </source>
</evidence>
<feature type="region of interest" description="Disordered" evidence="1">
    <location>
        <begin position="1"/>
        <end position="20"/>
    </location>
</feature>
<sequence>MKCPAEEMPRPSKQHQGRTPAGYRAEAFNMPSNCHDAIEENAPRPSAERHIRNTQQIKLDRVPRPCSSTHSFKVFVQSLYINGIHHK</sequence>
<proteinExistence type="predicted"/>
<dbReference type="AlphaFoldDB" id="A0A3P7L722"/>
<protein>
    <submittedName>
        <fullName evidence="2">Uncharacterized protein</fullName>
    </submittedName>
</protein>
<name>A0A3P7L722_STRVU</name>
<accession>A0A3P7L722</accession>
<dbReference type="EMBL" id="UYYB01102367">
    <property type="protein sequence ID" value="VDM78575.1"/>
    <property type="molecule type" value="Genomic_DNA"/>
</dbReference>
<evidence type="ECO:0000313" key="2">
    <source>
        <dbReference type="EMBL" id="VDM78575.1"/>
    </source>
</evidence>
<keyword evidence="3" id="KW-1185">Reference proteome</keyword>
<dbReference type="Proteomes" id="UP000270094">
    <property type="component" value="Unassembled WGS sequence"/>
</dbReference>
<gene>
    <name evidence="2" type="ORF">SVUK_LOCUS13573</name>
</gene>
<feature type="compositionally biased region" description="Basic and acidic residues" evidence="1">
    <location>
        <begin position="1"/>
        <end position="10"/>
    </location>
</feature>